<feature type="binding site" evidence="7">
    <location>
        <position position="45"/>
    </location>
    <ligand>
        <name>S-adenosyl-L-methionine</name>
        <dbReference type="ChEBI" id="CHEBI:59789"/>
    </ligand>
</feature>
<keyword evidence="9" id="KW-1185">Reference proteome</keyword>
<evidence type="ECO:0000256" key="2">
    <source>
        <dbReference type="ARBA" id="ARBA00003015"/>
    </source>
</evidence>
<reference evidence="9" key="1">
    <citation type="journal article" date="2019" name="Int. J. Syst. Evol. Microbiol.">
        <title>The Global Catalogue of Microorganisms (GCM) 10K type strain sequencing project: providing services to taxonomists for standard genome sequencing and annotation.</title>
        <authorList>
            <consortium name="The Broad Institute Genomics Platform"/>
            <consortium name="The Broad Institute Genome Sequencing Center for Infectious Disease"/>
            <person name="Wu L."/>
            <person name="Ma J."/>
        </authorList>
    </citation>
    <scope>NUCLEOTIDE SEQUENCE [LARGE SCALE GENOMIC DNA]</scope>
    <source>
        <strain evidence="9">CCUG 46385</strain>
    </source>
</reference>
<dbReference type="PROSITE" id="PS51625">
    <property type="entry name" value="SAM_MT_TRMB"/>
    <property type="match status" value="1"/>
</dbReference>
<dbReference type="Pfam" id="PF02390">
    <property type="entry name" value="Methyltransf_4"/>
    <property type="match status" value="1"/>
</dbReference>
<dbReference type="PANTHER" id="PTHR23417">
    <property type="entry name" value="3-DEOXY-D-MANNO-OCTULOSONIC-ACID TRANSFERASE/TRNA GUANINE-N 7 - -METHYLTRANSFERASE"/>
    <property type="match status" value="1"/>
</dbReference>
<dbReference type="InterPro" id="IPR055361">
    <property type="entry name" value="tRNA_methyltr_TrmB_bact"/>
</dbReference>
<dbReference type="RefSeq" id="WP_379787611.1">
    <property type="nucleotide sequence ID" value="NZ_JBHSHL010000013.1"/>
</dbReference>
<evidence type="ECO:0000313" key="8">
    <source>
        <dbReference type="EMBL" id="MFC4804122.1"/>
    </source>
</evidence>
<organism evidence="8 9">
    <name type="scientific">Filifactor villosus</name>
    <dbReference type="NCBI Taxonomy" id="29374"/>
    <lineage>
        <taxon>Bacteria</taxon>
        <taxon>Bacillati</taxon>
        <taxon>Bacillota</taxon>
        <taxon>Clostridia</taxon>
        <taxon>Peptostreptococcales</taxon>
        <taxon>Filifactoraceae</taxon>
        <taxon>Filifactor</taxon>
    </lineage>
</organism>
<dbReference type="InterPro" id="IPR003358">
    <property type="entry name" value="tRNA_(Gua-N-7)_MeTrfase_Trmb"/>
</dbReference>
<keyword evidence="3 7" id="KW-0489">Methyltransferase</keyword>
<evidence type="ECO:0000256" key="7">
    <source>
        <dbReference type="HAMAP-Rule" id="MF_01057"/>
    </source>
</evidence>
<evidence type="ECO:0000313" key="9">
    <source>
        <dbReference type="Proteomes" id="UP001595916"/>
    </source>
</evidence>
<keyword evidence="5 7" id="KW-0949">S-adenosyl-L-methionine</keyword>
<name>A0ABV9QJE5_9FIRM</name>
<dbReference type="Proteomes" id="UP001595916">
    <property type="component" value="Unassembled WGS sequence"/>
</dbReference>
<dbReference type="GO" id="GO:0008176">
    <property type="term" value="F:tRNA (guanine(46)-N7)-methyltransferase activity"/>
    <property type="evidence" value="ECO:0007669"/>
    <property type="project" value="UniProtKB-EC"/>
</dbReference>
<dbReference type="CDD" id="cd02440">
    <property type="entry name" value="AdoMet_MTases"/>
    <property type="match status" value="1"/>
</dbReference>
<comment type="catalytic activity">
    <reaction evidence="1 7">
        <text>guanosine(46) in tRNA + S-adenosyl-L-methionine = N(7)-methylguanosine(46) in tRNA + S-adenosyl-L-homocysteine</text>
        <dbReference type="Rhea" id="RHEA:42708"/>
        <dbReference type="Rhea" id="RHEA-COMP:10188"/>
        <dbReference type="Rhea" id="RHEA-COMP:10189"/>
        <dbReference type="ChEBI" id="CHEBI:57856"/>
        <dbReference type="ChEBI" id="CHEBI:59789"/>
        <dbReference type="ChEBI" id="CHEBI:74269"/>
        <dbReference type="ChEBI" id="CHEBI:74480"/>
        <dbReference type="EC" id="2.1.1.33"/>
    </reaction>
</comment>
<comment type="caution">
    <text evidence="7">Lacks conserved residue(s) required for the propagation of feature annotation.</text>
</comment>
<dbReference type="NCBIfam" id="TIGR00091">
    <property type="entry name" value="tRNA (guanosine(46)-N7)-methyltransferase TrmB"/>
    <property type="match status" value="1"/>
</dbReference>
<keyword evidence="6 7" id="KW-0819">tRNA processing</keyword>
<evidence type="ECO:0000256" key="4">
    <source>
        <dbReference type="ARBA" id="ARBA00022679"/>
    </source>
</evidence>
<comment type="similarity">
    <text evidence="7">Belongs to the class I-like SAM-binding methyltransferase superfamily. TrmB family.</text>
</comment>
<protein>
    <recommendedName>
        <fullName evidence="7">tRNA (guanine-N(7)-)-methyltransferase</fullName>
        <ecNumber evidence="7">2.1.1.33</ecNumber>
    </recommendedName>
    <alternativeName>
        <fullName evidence="7">tRNA (guanine(46)-N(7))-methyltransferase</fullName>
    </alternativeName>
    <alternativeName>
        <fullName evidence="7">tRNA(m7G46)-methyltransferase</fullName>
    </alternativeName>
</protein>
<feature type="binding site" evidence="7">
    <location>
        <position position="119"/>
    </location>
    <ligand>
        <name>S-adenosyl-L-methionine</name>
        <dbReference type="ChEBI" id="CHEBI:59789"/>
    </ligand>
</feature>
<comment type="function">
    <text evidence="2 7">Catalyzes the formation of N(7)-methylguanine at position 46 (m7G46) in tRNA.</text>
</comment>
<feature type="binding site" evidence="7">
    <location>
        <position position="97"/>
    </location>
    <ligand>
        <name>S-adenosyl-L-methionine</name>
        <dbReference type="ChEBI" id="CHEBI:59789"/>
    </ligand>
</feature>
<keyword evidence="4 7" id="KW-0808">Transferase</keyword>
<dbReference type="NCBIfam" id="NF001080">
    <property type="entry name" value="PRK00121.2-2"/>
    <property type="match status" value="1"/>
</dbReference>
<evidence type="ECO:0000256" key="1">
    <source>
        <dbReference type="ARBA" id="ARBA00000142"/>
    </source>
</evidence>
<accession>A0ABV9QJE5</accession>
<dbReference type="Gene3D" id="3.40.50.150">
    <property type="entry name" value="Vaccinia Virus protein VP39"/>
    <property type="match status" value="1"/>
</dbReference>
<feature type="binding site" evidence="7">
    <location>
        <position position="123"/>
    </location>
    <ligand>
        <name>substrate</name>
    </ligand>
</feature>
<gene>
    <name evidence="7 8" type="primary">trmB</name>
    <name evidence="8" type="ORF">ACFO4R_03425</name>
</gene>
<comment type="caution">
    <text evidence="8">The sequence shown here is derived from an EMBL/GenBank/DDBJ whole genome shotgun (WGS) entry which is preliminary data.</text>
</comment>
<evidence type="ECO:0000256" key="3">
    <source>
        <dbReference type="ARBA" id="ARBA00022603"/>
    </source>
</evidence>
<dbReference type="EMBL" id="JBHSHL010000013">
    <property type="protein sequence ID" value="MFC4804122.1"/>
    <property type="molecule type" value="Genomic_DNA"/>
</dbReference>
<comment type="pathway">
    <text evidence="7">tRNA modification; N(7)-methylguanine-tRNA biosynthesis.</text>
</comment>
<dbReference type="PANTHER" id="PTHR23417:SF14">
    <property type="entry name" value="PENTACOTRIPEPTIDE-REPEAT REGION OF PRORP DOMAIN-CONTAINING PROTEIN"/>
    <property type="match status" value="1"/>
</dbReference>
<feature type="binding site" evidence="7">
    <location>
        <position position="70"/>
    </location>
    <ligand>
        <name>S-adenosyl-L-methionine</name>
        <dbReference type="ChEBI" id="CHEBI:59789"/>
    </ligand>
</feature>
<dbReference type="InterPro" id="IPR029063">
    <property type="entry name" value="SAM-dependent_MTases_sf"/>
</dbReference>
<evidence type="ECO:0000256" key="6">
    <source>
        <dbReference type="ARBA" id="ARBA00022694"/>
    </source>
</evidence>
<feature type="binding site" evidence="7">
    <location>
        <begin position="193"/>
        <end position="196"/>
    </location>
    <ligand>
        <name>substrate</name>
    </ligand>
</feature>
<evidence type="ECO:0000256" key="5">
    <source>
        <dbReference type="ARBA" id="ARBA00022691"/>
    </source>
</evidence>
<dbReference type="SUPFAM" id="SSF53335">
    <property type="entry name" value="S-adenosyl-L-methionine-dependent methyltransferases"/>
    <property type="match status" value="1"/>
</dbReference>
<dbReference type="HAMAP" id="MF_01057">
    <property type="entry name" value="tRNA_methyltr_TrmB"/>
    <property type="match status" value="1"/>
</dbReference>
<proteinExistence type="inferred from homology"/>
<sequence>MRYRRPKHYREKLKREEEFYYIESPELYKGRWRQFSKEEGRLLLEIGMGRGSFLHEMAQRHRQDFFLGMEKLEALLIQSCERARENGIENLRFLGADASNLREYFEEDEVDGIYLNFSDPWKKSRQAKRRLTHIDYLQTYSAISKNGAFLHFKTDNRELFDFSVESLKHSDYEIEYLSFDLHADASRKDNVQTEYEKNFSSQGIPICKAECRLKK</sequence>
<feature type="binding site" evidence="7">
    <location>
        <position position="155"/>
    </location>
    <ligand>
        <name>substrate</name>
    </ligand>
</feature>
<dbReference type="EC" id="2.1.1.33" evidence="7"/>